<keyword evidence="11" id="KW-0812">Transmembrane</keyword>
<keyword evidence="1" id="KW-0723">Serine/threonine-protein kinase</keyword>
<keyword evidence="2" id="KW-0808">Transferase</keyword>
<gene>
    <name evidence="14" type="ORF">QVD17_37104</name>
</gene>
<feature type="transmembrane region" description="Helical" evidence="11">
    <location>
        <begin position="204"/>
        <end position="225"/>
    </location>
</feature>
<keyword evidence="7 10" id="KW-0067">ATP-binding</keyword>
<dbReference type="SUPFAM" id="SSF56112">
    <property type="entry name" value="Protein kinase-like (PK-like)"/>
    <property type="match status" value="1"/>
</dbReference>
<dbReference type="AlphaFoldDB" id="A0AAD8NIW2"/>
<dbReference type="InterPro" id="IPR002902">
    <property type="entry name" value="GNK2"/>
</dbReference>
<dbReference type="Gene3D" id="1.10.510.10">
    <property type="entry name" value="Transferase(Phosphotransferase) domain 1"/>
    <property type="match status" value="1"/>
</dbReference>
<feature type="domain" description="Gnk2-homologous" evidence="13">
    <location>
        <begin position="19"/>
        <end position="123"/>
    </location>
</feature>
<dbReference type="InterPro" id="IPR017441">
    <property type="entry name" value="Protein_kinase_ATP_BS"/>
</dbReference>
<dbReference type="InterPro" id="IPR011009">
    <property type="entry name" value="Kinase-like_dom_sf"/>
</dbReference>
<dbReference type="PROSITE" id="PS50011">
    <property type="entry name" value="PROTEIN_KINASE_DOM"/>
    <property type="match status" value="1"/>
</dbReference>
<keyword evidence="5 10" id="KW-0547">Nucleotide-binding</keyword>
<dbReference type="PROSITE" id="PS51473">
    <property type="entry name" value="GNK2"/>
    <property type="match status" value="1"/>
</dbReference>
<dbReference type="FunFam" id="1.10.510.10:FF:000336">
    <property type="entry name" value="Cysteine-rich receptor-like protein kinase 2"/>
    <property type="match status" value="1"/>
</dbReference>
<organism evidence="14 15">
    <name type="scientific">Tagetes erecta</name>
    <name type="common">African marigold</name>
    <dbReference type="NCBI Taxonomy" id="13708"/>
    <lineage>
        <taxon>Eukaryota</taxon>
        <taxon>Viridiplantae</taxon>
        <taxon>Streptophyta</taxon>
        <taxon>Embryophyta</taxon>
        <taxon>Tracheophyta</taxon>
        <taxon>Spermatophyta</taxon>
        <taxon>Magnoliopsida</taxon>
        <taxon>eudicotyledons</taxon>
        <taxon>Gunneridae</taxon>
        <taxon>Pentapetalae</taxon>
        <taxon>asterids</taxon>
        <taxon>campanulids</taxon>
        <taxon>Asterales</taxon>
        <taxon>Asteraceae</taxon>
        <taxon>Asteroideae</taxon>
        <taxon>Heliantheae alliance</taxon>
        <taxon>Tageteae</taxon>
        <taxon>Tagetes</taxon>
    </lineage>
</organism>
<keyword evidence="3" id="KW-0732">Signal</keyword>
<dbReference type="PROSITE" id="PS00108">
    <property type="entry name" value="PROTEIN_KINASE_ST"/>
    <property type="match status" value="1"/>
</dbReference>
<dbReference type="PANTHER" id="PTHR47973">
    <property type="entry name" value="CYSTEINE-RICH RECEPTOR-LIKE PROTEIN KINASE 3"/>
    <property type="match status" value="1"/>
</dbReference>
<reference evidence="14" key="1">
    <citation type="journal article" date="2023" name="bioRxiv">
        <title>Improved chromosome-level genome assembly for marigold (Tagetes erecta).</title>
        <authorList>
            <person name="Jiang F."/>
            <person name="Yuan L."/>
            <person name="Wang S."/>
            <person name="Wang H."/>
            <person name="Xu D."/>
            <person name="Wang A."/>
            <person name="Fan W."/>
        </authorList>
    </citation>
    <scope>NUCLEOTIDE SEQUENCE</scope>
    <source>
        <strain evidence="14">WSJ</strain>
        <tissue evidence="14">Leaf</tissue>
    </source>
</reference>
<dbReference type="Gene3D" id="3.30.430.20">
    <property type="entry name" value="Gnk2 domain, C-X8-C-X2-C motif"/>
    <property type="match status" value="1"/>
</dbReference>
<evidence type="ECO:0000259" key="13">
    <source>
        <dbReference type="PROSITE" id="PS51473"/>
    </source>
</evidence>
<evidence type="ECO:0000256" key="4">
    <source>
        <dbReference type="ARBA" id="ARBA00022737"/>
    </source>
</evidence>
<keyword evidence="9" id="KW-0325">Glycoprotein</keyword>
<protein>
    <submittedName>
        <fullName evidence="14">Uncharacterized protein</fullName>
    </submittedName>
</protein>
<dbReference type="Proteomes" id="UP001229421">
    <property type="component" value="Unassembled WGS sequence"/>
</dbReference>
<proteinExistence type="predicted"/>
<feature type="domain" description="Protein kinase" evidence="12">
    <location>
        <begin position="252"/>
        <end position="528"/>
    </location>
</feature>
<evidence type="ECO:0000256" key="9">
    <source>
        <dbReference type="ARBA" id="ARBA00023180"/>
    </source>
</evidence>
<name>A0AAD8NIW2_TARER</name>
<dbReference type="Gene3D" id="3.30.200.20">
    <property type="entry name" value="Phosphorylase Kinase, domain 1"/>
    <property type="match status" value="1"/>
</dbReference>
<keyword evidence="6" id="KW-0418">Kinase</keyword>
<dbReference type="Pfam" id="PF01657">
    <property type="entry name" value="Stress-antifung"/>
    <property type="match status" value="1"/>
</dbReference>
<evidence type="ECO:0000256" key="2">
    <source>
        <dbReference type="ARBA" id="ARBA00022679"/>
    </source>
</evidence>
<evidence type="ECO:0000256" key="7">
    <source>
        <dbReference type="ARBA" id="ARBA00022840"/>
    </source>
</evidence>
<keyword evidence="11" id="KW-0472">Membrane</keyword>
<dbReference type="CDD" id="cd23509">
    <property type="entry name" value="Gnk2-like"/>
    <property type="match status" value="1"/>
</dbReference>
<evidence type="ECO:0000256" key="1">
    <source>
        <dbReference type="ARBA" id="ARBA00022527"/>
    </source>
</evidence>
<evidence type="ECO:0000256" key="8">
    <source>
        <dbReference type="ARBA" id="ARBA00023170"/>
    </source>
</evidence>
<evidence type="ECO:0000256" key="11">
    <source>
        <dbReference type="SAM" id="Phobius"/>
    </source>
</evidence>
<sequence>MMVMELGVAQASNKTADSNTPLKFFCGSNDVMSPTAFTRNLNSTLSQLRSQLSNSGVYYAKAQSLENGDGVYGIAQCRKYLLSTECLACFDVAVSAVEAPCGSANGAHVFLDNCFLRFENYDQFYDDPQGSDSGGGLGICGNESTSQPITAFNQVVQDLLSDIRLATPKTSDFYTASTTLVTNNNQTINLTPFLDKGSSSKSRMILGVSSSAGLVLLILALFLWFRWHKSKAVGKGARCYSYEELKLATNNFNEEYLLGKGGFGEVFKAIVDGGIVVAVKKFHFGFRAKKEFKNEVNLIGNVRHRNLIRQLGWCVDRTELLLVLEYTPNGSLDKFLWGKKKGTLNWKQRSDIIIGIARGLAHLHEEFHVKIIHRDIKSSNILLDNDFQPKIADFGLARLFSGDQTHVSTRFAGTMGYIAPEYATHGHMSEKVDTYSFGIVALEVISGRSCSDVEYSGPRMEYLLDHAWNLYENGTHMKLVDEAIDPNEYQEENVKKIIETALMCTQSPASIRPTMSQVYLLLSSAPTLEQRQMSRPIFIDVDRRIYI</sequence>
<evidence type="ECO:0000313" key="15">
    <source>
        <dbReference type="Proteomes" id="UP001229421"/>
    </source>
</evidence>
<dbReference type="EMBL" id="JAUHHV010000010">
    <property type="protein sequence ID" value="KAK1410567.1"/>
    <property type="molecule type" value="Genomic_DNA"/>
</dbReference>
<comment type="caution">
    <text evidence="14">The sequence shown here is derived from an EMBL/GenBank/DDBJ whole genome shotgun (WGS) entry which is preliminary data.</text>
</comment>
<dbReference type="InterPro" id="IPR000719">
    <property type="entry name" value="Prot_kinase_dom"/>
</dbReference>
<keyword evidence="8" id="KW-0675">Receptor</keyword>
<feature type="binding site" evidence="10">
    <location>
        <position position="290"/>
    </location>
    <ligand>
        <name>ATP</name>
        <dbReference type="ChEBI" id="CHEBI:30616"/>
    </ligand>
</feature>
<dbReference type="PROSITE" id="PS00107">
    <property type="entry name" value="PROTEIN_KINASE_ATP"/>
    <property type="match status" value="1"/>
</dbReference>
<dbReference type="GO" id="GO:0004674">
    <property type="term" value="F:protein serine/threonine kinase activity"/>
    <property type="evidence" value="ECO:0007669"/>
    <property type="project" value="UniProtKB-KW"/>
</dbReference>
<dbReference type="GO" id="GO:0005524">
    <property type="term" value="F:ATP binding"/>
    <property type="evidence" value="ECO:0007669"/>
    <property type="project" value="UniProtKB-UniRule"/>
</dbReference>
<evidence type="ECO:0000259" key="12">
    <source>
        <dbReference type="PROSITE" id="PS50011"/>
    </source>
</evidence>
<dbReference type="CDD" id="cd14066">
    <property type="entry name" value="STKc_IRAK"/>
    <property type="match status" value="1"/>
</dbReference>
<keyword evidence="11" id="KW-1133">Transmembrane helix</keyword>
<dbReference type="Pfam" id="PF00069">
    <property type="entry name" value="Pkinase"/>
    <property type="match status" value="1"/>
</dbReference>
<dbReference type="InterPro" id="IPR008271">
    <property type="entry name" value="Ser/Thr_kinase_AS"/>
</dbReference>
<keyword evidence="4" id="KW-0677">Repeat</keyword>
<dbReference type="SMART" id="SM00220">
    <property type="entry name" value="S_TKc"/>
    <property type="match status" value="1"/>
</dbReference>
<keyword evidence="15" id="KW-1185">Reference proteome</keyword>
<evidence type="ECO:0000256" key="3">
    <source>
        <dbReference type="ARBA" id="ARBA00022729"/>
    </source>
</evidence>
<evidence type="ECO:0000256" key="5">
    <source>
        <dbReference type="ARBA" id="ARBA00022741"/>
    </source>
</evidence>
<dbReference type="InterPro" id="IPR052059">
    <property type="entry name" value="CR_Ser/Thr_kinase"/>
</dbReference>
<evidence type="ECO:0000256" key="6">
    <source>
        <dbReference type="ARBA" id="ARBA00022777"/>
    </source>
</evidence>
<dbReference type="InterPro" id="IPR038408">
    <property type="entry name" value="GNK2_sf"/>
</dbReference>
<evidence type="ECO:0000256" key="10">
    <source>
        <dbReference type="PROSITE-ProRule" id="PRU10141"/>
    </source>
</evidence>
<accession>A0AAD8NIW2</accession>
<evidence type="ECO:0000313" key="14">
    <source>
        <dbReference type="EMBL" id="KAK1410567.1"/>
    </source>
</evidence>